<dbReference type="SUPFAM" id="SSF69318">
    <property type="entry name" value="Integrin alpha N-terminal domain"/>
    <property type="match status" value="2"/>
</dbReference>
<dbReference type="EMBL" id="JYJG01000553">
    <property type="protein sequence ID" value="KJK33314.1"/>
    <property type="molecule type" value="Genomic_DNA"/>
</dbReference>
<dbReference type="InterPro" id="IPR028994">
    <property type="entry name" value="Integrin_alpha_N"/>
</dbReference>
<dbReference type="PANTHER" id="PTHR46580">
    <property type="entry name" value="SENSOR KINASE-RELATED"/>
    <property type="match status" value="1"/>
</dbReference>
<evidence type="ECO:0000313" key="4">
    <source>
        <dbReference type="Proteomes" id="UP000033393"/>
    </source>
</evidence>
<sequence length="691" mass="74216">MGYSTLPSAWTQVNQLQPDTSYWDTHREAVRVGAIDGGEWRSLFQFDTRQFGGARILDATVRIMIDRTESCTDTPVQLWQTKTIDPAKPLTWRTSEDHWRTQLATASGQACGENNTPLAFSGDQFRQVVQQAADDRAGSIGLGLRAAQDTDPAQGKVILPGSVYLIVNYNNAPAVPTVNTTYPRACGTADAPTVMPPPRQFSGTAKDLDGDNVTTTLEVRDAAGTMVHTSSVPGPAFSWAELPDGLLQHGNVYRYRAKSSDGTDSSPYSAECWFLVDDVDPGKPRISSIDYPNGEPAIPAGTTGTITLSPATPGDDVYGYQFGLQSERATTFVKAGPDGRAVIPMTLPRDRSWSFFYARAVDRAGNVSDYNGDWDLAALNPVTPQPHVRADYTGDGRADVTFMQRNDFGRYTMWNVTARDGGFHSGTQVFDPGISSGAEQWGPHVRGDFDGDGRSDVILFQRGSGTSTRMLLMLSDGNRLNAPPVPWSGELPLDSTRFTAGDFDGDGKTDVAAATGTRVQVFRGGALGSPTTWLDGVSGKISAGDFDGDGKADLAEIRGETAGSSLRTYTSTGSAFGAGQVRWQDKDYVADRVTPVSADVDGDGRQDVVVVGEQAVFVHTAANFTPRIWAQGKFSGVVTAGDFDLDGKEDLAVVRAADGRTQLWTLRSTGSAFDFPVLGWEDETRGTPSVS</sequence>
<dbReference type="Pfam" id="PF13517">
    <property type="entry name" value="FG-GAP_3"/>
    <property type="match status" value="2"/>
</dbReference>
<evidence type="ECO:0008006" key="5">
    <source>
        <dbReference type="Google" id="ProtNLM"/>
    </source>
</evidence>
<evidence type="ECO:0000256" key="2">
    <source>
        <dbReference type="SAM" id="MobiDB-lite"/>
    </source>
</evidence>
<dbReference type="Gene3D" id="2.40.128.340">
    <property type="match status" value="2"/>
</dbReference>
<reference evidence="3 4" key="1">
    <citation type="submission" date="2015-02" db="EMBL/GenBank/DDBJ databases">
        <authorList>
            <person name="Ju K.-S."/>
            <person name="Doroghazi J.R."/>
            <person name="Metcalf W."/>
        </authorList>
    </citation>
    <scope>NUCLEOTIDE SEQUENCE [LARGE SCALE GENOMIC DNA]</scope>
    <source>
        <strain evidence="3 4">NRRL B-16140</strain>
    </source>
</reference>
<dbReference type="PATRIC" id="fig|68170.10.peg.2953"/>
<comment type="caution">
    <text evidence="3">The sequence shown here is derived from an EMBL/GenBank/DDBJ whole genome shotgun (WGS) entry which is preliminary data.</text>
</comment>
<evidence type="ECO:0000313" key="3">
    <source>
        <dbReference type="EMBL" id="KJK33314.1"/>
    </source>
</evidence>
<evidence type="ECO:0000256" key="1">
    <source>
        <dbReference type="ARBA" id="ARBA00022729"/>
    </source>
</evidence>
<name>A0A0F0GB41_LENAE</name>
<gene>
    <name evidence="3" type="ORF">UK23_46635</name>
</gene>
<dbReference type="Proteomes" id="UP000033393">
    <property type="component" value="Unassembled WGS sequence"/>
</dbReference>
<dbReference type="AlphaFoldDB" id="A0A0F0GB41"/>
<proteinExistence type="predicted"/>
<dbReference type="InterPro" id="IPR013517">
    <property type="entry name" value="FG-GAP"/>
</dbReference>
<keyword evidence="4" id="KW-1185">Reference proteome</keyword>
<keyword evidence="1" id="KW-0732">Signal</keyword>
<protein>
    <recommendedName>
        <fullName evidence="5">VCBS repeat-containing protein</fullName>
    </recommendedName>
</protein>
<feature type="region of interest" description="Disordered" evidence="2">
    <location>
        <begin position="190"/>
        <end position="209"/>
    </location>
</feature>
<organism evidence="3 4">
    <name type="scientific">Lentzea aerocolonigenes</name>
    <name type="common">Lechevalieria aerocolonigenes</name>
    <name type="synonym">Saccharothrix aerocolonigenes</name>
    <dbReference type="NCBI Taxonomy" id="68170"/>
    <lineage>
        <taxon>Bacteria</taxon>
        <taxon>Bacillati</taxon>
        <taxon>Actinomycetota</taxon>
        <taxon>Actinomycetes</taxon>
        <taxon>Pseudonocardiales</taxon>
        <taxon>Pseudonocardiaceae</taxon>
        <taxon>Lentzea</taxon>
    </lineage>
</organism>
<accession>A0A0F0GB41</accession>